<feature type="transmembrane region" description="Helical" evidence="1">
    <location>
        <begin position="256"/>
        <end position="273"/>
    </location>
</feature>
<dbReference type="GO" id="GO:0016746">
    <property type="term" value="F:acyltransferase activity"/>
    <property type="evidence" value="ECO:0007669"/>
    <property type="project" value="UniProtKB-KW"/>
</dbReference>
<feature type="domain" description="Acyltransferase 3" evidence="2">
    <location>
        <begin position="5"/>
        <end position="340"/>
    </location>
</feature>
<dbReference type="PANTHER" id="PTHR23028:SF53">
    <property type="entry name" value="ACYL_TRANSF_3 DOMAIN-CONTAINING PROTEIN"/>
    <property type="match status" value="1"/>
</dbReference>
<keyword evidence="3" id="KW-0012">Acyltransferase</keyword>
<evidence type="ECO:0000313" key="3">
    <source>
        <dbReference type="EMBL" id="MFC3756180.1"/>
    </source>
</evidence>
<dbReference type="InterPro" id="IPR050879">
    <property type="entry name" value="Acyltransferase_3"/>
</dbReference>
<evidence type="ECO:0000259" key="2">
    <source>
        <dbReference type="Pfam" id="PF01757"/>
    </source>
</evidence>
<keyword evidence="4" id="KW-1185">Reference proteome</keyword>
<feature type="transmembrane region" description="Helical" evidence="1">
    <location>
        <begin position="45"/>
        <end position="63"/>
    </location>
</feature>
<proteinExistence type="predicted"/>
<dbReference type="RefSeq" id="WP_290296487.1">
    <property type="nucleotide sequence ID" value="NZ_JAUFQR010000001.1"/>
</dbReference>
<dbReference type="Proteomes" id="UP001595735">
    <property type="component" value="Unassembled WGS sequence"/>
</dbReference>
<dbReference type="PANTHER" id="PTHR23028">
    <property type="entry name" value="ACETYLTRANSFERASE"/>
    <property type="match status" value="1"/>
</dbReference>
<feature type="transmembrane region" description="Helical" evidence="1">
    <location>
        <begin position="166"/>
        <end position="183"/>
    </location>
</feature>
<dbReference type="EC" id="2.3.-.-" evidence="3"/>
<feature type="transmembrane region" description="Helical" evidence="1">
    <location>
        <begin position="285"/>
        <end position="304"/>
    </location>
</feature>
<reference evidence="4" key="1">
    <citation type="journal article" date="2019" name="Int. J. Syst. Evol. Microbiol.">
        <title>The Global Catalogue of Microorganisms (GCM) 10K type strain sequencing project: providing services to taxonomists for standard genome sequencing and annotation.</title>
        <authorList>
            <consortium name="The Broad Institute Genomics Platform"/>
            <consortium name="The Broad Institute Genome Sequencing Center for Infectious Disease"/>
            <person name="Wu L."/>
            <person name="Ma J."/>
        </authorList>
    </citation>
    <scope>NUCLEOTIDE SEQUENCE [LARGE SCALE GENOMIC DNA]</scope>
    <source>
        <strain evidence="4">CECT 7798</strain>
    </source>
</reference>
<protein>
    <submittedName>
        <fullName evidence="3">Acyltransferase family protein</fullName>
        <ecNumber evidence="3">2.3.-.-</ecNumber>
    </submittedName>
</protein>
<feature type="transmembrane region" description="Helical" evidence="1">
    <location>
        <begin position="324"/>
        <end position="342"/>
    </location>
</feature>
<keyword evidence="3" id="KW-0808">Transferase</keyword>
<dbReference type="Pfam" id="PF01757">
    <property type="entry name" value="Acyl_transf_3"/>
    <property type="match status" value="1"/>
</dbReference>
<accession>A0ABV7XWX3</accession>
<comment type="caution">
    <text evidence="3">The sequence shown here is derived from an EMBL/GenBank/DDBJ whole genome shotgun (WGS) entry which is preliminary data.</text>
</comment>
<gene>
    <name evidence="3" type="ORF">ACFONJ_09405</name>
</gene>
<evidence type="ECO:0000313" key="4">
    <source>
        <dbReference type="Proteomes" id="UP001595735"/>
    </source>
</evidence>
<sequence length="358" mass="41258">MNKLKFIDALRGLAIIGVIVVHTGQHGNTKVPWYISKFVEEGARGVQLFFLASAFTLFLSFNNRVNKEKNATRNFFIRRFFRIAPMYYLGIIYYFFQNNFGIDFQSGGKTLSSIPLIISNITFIHGLSPYYINTLVPGGWSISVEFMFYALVPLLFTYVKNLNQSLVLFITTTALTAIIKFYFLKYPLIEDPQLWQDFLFLNIINQLPVFALGLIFYFIVIKNENLGDISKSSLLTLSILIFCHLCMPYMNILANHILFSIGFLILAYALSKNDFIILNNVVTRYIGTISFSMYLVHIAVLYWLDYFNFTDYFESGSKNFLLRSFITISLSILLSTIFYRLIEIPGQKLGKKVIDKLS</sequence>
<name>A0ABV7XWX3_9FLAO</name>
<organism evidence="3 4">
    <name type="scientific">Chryseobacterium tructae</name>
    <dbReference type="NCBI Taxonomy" id="1037380"/>
    <lineage>
        <taxon>Bacteria</taxon>
        <taxon>Pseudomonadati</taxon>
        <taxon>Bacteroidota</taxon>
        <taxon>Flavobacteriia</taxon>
        <taxon>Flavobacteriales</taxon>
        <taxon>Weeksellaceae</taxon>
        <taxon>Chryseobacterium group</taxon>
        <taxon>Chryseobacterium</taxon>
    </lineage>
</organism>
<feature type="transmembrane region" description="Helical" evidence="1">
    <location>
        <begin position="75"/>
        <end position="96"/>
    </location>
</feature>
<evidence type="ECO:0000256" key="1">
    <source>
        <dbReference type="SAM" id="Phobius"/>
    </source>
</evidence>
<dbReference type="EMBL" id="JBHRYO010000002">
    <property type="protein sequence ID" value="MFC3756180.1"/>
    <property type="molecule type" value="Genomic_DNA"/>
</dbReference>
<keyword evidence="1" id="KW-0472">Membrane</keyword>
<keyword evidence="1" id="KW-0812">Transmembrane</keyword>
<feature type="transmembrane region" description="Helical" evidence="1">
    <location>
        <begin position="7"/>
        <end position="25"/>
    </location>
</feature>
<dbReference type="InterPro" id="IPR002656">
    <property type="entry name" value="Acyl_transf_3_dom"/>
</dbReference>
<keyword evidence="1" id="KW-1133">Transmembrane helix</keyword>
<feature type="transmembrane region" description="Helical" evidence="1">
    <location>
        <begin position="138"/>
        <end position="159"/>
    </location>
</feature>
<feature type="transmembrane region" description="Helical" evidence="1">
    <location>
        <begin position="203"/>
        <end position="221"/>
    </location>
</feature>